<dbReference type="FunFam" id="1.10.630.10:FF:000007">
    <property type="entry name" value="Cytochrome P450 76C4"/>
    <property type="match status" value="1"/>
</dbReference>
<dbReference type="PaxDb" id="4097-A0A1S3YKP0"/>
<keyword evidence="4 8" id="KW-0560">Oxidoreductase</keyword>
<dbReference type="KEGG" id="nta:107777191"/>
<dbReference type="AlphaFoldDB" id="A0A1S3YKP0"/>
<dbReference type="InterPro" id="IPR036396">
    <property type="entry name" value="Cyt_P450_sf"/>
</dbReference>
<dbReference type="InterPro" id="IPR002401">
    <property type="entry name" value="Cyt_P450_E_grp-I"/>
</dbReference>
<feature type="binding site" description="axial binding residue" evidence="7">
    <location>
        <position position="438"/>
    </location>
    <ligand>
        <name>heme</name>
        <dbReference type="ChEBI" id="CHEBI:30413"/>
    </ligand>
    <ligandPart>
        <name>Fe</name>
        <dbReference type="ChEBI" id="CHEBI:18248"/>
    </ligandPart>
</feature>
<evidence type="ECO:0000256" key="9">
    <source>
        <dbReference type="SAM" id="Phobius"/>
    </source>
</evidence>
<name>A0A1S3YKP0_TOBAC</name>
<protein>
    <submittedName>
        <fullName evidence="10">Geraniol 8-hydroxylase</fullName>
    </submittedName>
</protein>
<dbReference type="Pfam" id="PF00067">
    <property type="entry name" value="p450"/>
    <property type="match status" value="1"/>
</dbReference>
<comment type="similarity">
    <text evidence="1 8">Belongs to the cytochrome P450 family.</text>
</comment>
<dbReference type="CDD" id="cd11073">
    <property type="entry name" value="CYP76-like"/>
    <property type="match status" value="1"/>
</dbReference>
<dbReference type="SMR" id="A0A1S3YKP0"/>
<feature type="transmembrane region" description="Helical" evidence="9">
    <location>
        <begin position="6"/>
        <end position="24"/>
    </location>
</feature>
<proteinExistence type="inferred from homology"/>
<dbReference type="Gene3D" id="1.10.630.10">
    <property type="entry name" value="Cytochrome P450"/>
    <property type="match status" value="1"/>
</dbReference>
<comment type="cofactor">
    <cofactor evidence="7">
        <name>heme</name>
        <dbReference type="ChEBI" id="CHEBI:30413"/>
    </cofactor>
</comment>
<keyword evidence="3 7" id="KW-0479">Metal-binding</keyword>
<dbReference type="PRINTS" id="PR00463">
    <property type="entry name" value="EP450I"/>
</dbReference>
<dbReference type="SUPFAM" id="SSF48264">
    <property type="entry name" value="Cytochrome P450"/>
    <property type="match status" value="1"/>
</dbReference>
<sequence length="501" mass="56335">MELPILSIFLFFISLLWFIIKPYLSSKSRKLPPGPTGLPIIGSLLKLGSKPNQSLAELATIHGPLMTLKLGSVTTIVASSADIAKEILHKHDKTFSARIVPVAVAAQPNPEATLAWVNGDHLWKKKRRFLSTQMFTNQRLDSLQELRHQKAAQLVSHIRQQSQSGAAVDIGRVAFATTLNLISNTVFSIDMVDPEFKTAHEFKELVWTIMEDAGVPNLSDYFPVLKRFDLQGVKRRIEPAYLRLHEIFNEVIEKRLQARAKGVLKNGDFLDVLLDQFEEADVTGFGKEIKPLMVDLFIAGSDTSAITTEWAMAELLRKPQVLNKVREEILQQIGTERPVKESDIEKLPYLQAVVKEAMRLHPAVSLLLPHKAQNDIQVLGYTVPKNTQVLVNAWAIGRDPKSWDKPLEFMPERFIKSSVDYKGRDFEFIPFGAGRRICPGMPLAIRMVNLMLASIIQPFSWKLPDGMAPEKLNMDEQFGVSLRKAVPLVAIPIMEENKVIV</sequence>
<dbReference type="GO" id="GO:0016020">
    <property type="term" value="C:membrane"/>
    <property type="evidence" value="ECO:0000318"/>
    <property type="project" value="GO_Central"/>
</dbReference>
<evidence type="ECO:0000256" key="1">
    <source>
        <dbReference type="ARBA" id="ARBA00010617"/>
    </source>
</evidence>
<dbReference type="OMA" id="NIFTWDQ"/>
<dbReference type="STRING" id="4097.A0A1S3YKP0"/>
<keyword evidence="5 7" id="KW-0408">Iron</keyword>
<evidence type="ECO:0000256" key="2">
    <source>
        <dbReference type="ARBA" id="ARBA00022617"/>
    </source>
</evidence>
<evidence type="ECO:0000256" key="8">
    <source>
        <dbReference type="RuleBase" id="RU000461"/>
    </source>
</evidence>
<evidence type="ECO:0000256" key="7">
    <source>
        <dbReference type="PIRSR" id="PIRSR602401-1"/>
    </source>
</evidence>
<evidence type="ECO:0000256" key="3">
    <source>
        <dbReference type="ARBA" id="ARBA00022723"/>
    </source>
</evidence>
<keyword evidence="9" id="KW-0472">Membrane</keyword>
<keyword evidence="9" id="KW-1133">Transmembrane helix</keyword>
<dbReference type="RefSeq" id="XP_016452670.1">
    <property type="nucleotide sequence ID" value="XM_016597184.1"/>
</dbReference>
<keyword evidence="6 8" id="KW-0503">Monooxygenase</keyword>
<organism evidence="10">
    <name type="scientific">Nicotiana tabacum</name>
    <name type="common">Common tobacco</name>
    <dbReference type="NCBI Taxonomy" id="4097"/>
    <lineage>
        <taxon>Eukaryota</taxon>
        <taxon>Viridiplantae</taxon>
        <taxon>Streptophyta</taxon>
        <taxon>Embryophyta</taxon>
        <taxon>Tracheophyta</taxon>
        <taxon>Spermatophyta</taxon>
        <taxon>Magnoliopsida</taxon>
        <taxon>eudicotyledons</taxon>
        <taxon>Gunneridae</taxon>
        <taxon>Pentapetalae</taxon>
        <taxon>asterids</taxon>
        <taxon>lamiids</taxon>
        <taxon>Solanales</taxon>
        <taxon>Solanaceae</taxon>
        <taxon>Nicotianoideae</taxon>
        <taxon>Nicotianeae</taxon>
        <taxon>Nicotiana</taxon>
    </lineage>
</organism>
<dbReference type="GO" id="GO:0016709">
    <property type="term" value="F:oxidoreductase activity, acting on paired donors, with incorporation or reduction of molecular oxygen, NAD(P)H as one donor, and incorporation of one atom of oxygen"/>
    <property type="evidence" value="ECO:0000318"/>
    <property type="project" value="GO_Central"/>
</dbReference>
<evidence type="ECO:0000256" key="5">
    <source>
        <dbReference type="ARBA" id="ARBA00023004"/>
    </source>
</evidence>
<dbReference type="GO" id="GO:0020037">
    <property type="term" value="F:heme binding"/>
    <property type="evidence" value="ECO:0007669"/>
    <property type="project" value="InterPro"/>
</dbReference>
<dbReference type="GO" id="GO:0005506">
    <property type="term" value="F:iron ion binding"/>
    <property type="evidence" value="ECO:0007669"/>
    <property type="project" value="InterPro"/>
</dbReference>
<evidence type="ECO:0000313" key="10">
    <source>
        <dbReference type="RefSeq" id="XP_016452670.1"/>
    </source>
</evidence>
<keyword evidence="9" id="KW-0812">Transmembrane</keyword>
<dbReference type="PANTHER" id="PTHR47950">
    <property type="entry name" value="CYTOCHROME P450, FAMILY 76, SUBFAMILY C, POLYPEPTIDE 5-RELATED"/>
    <property type="match status" value="1"/>
</dbReference>
<dbReference type="PROSITE" id="PS00086">
    <property type="entry name" value="CYTOCHROME_P450"/>
    <property type="match status" value="1"/>
</dbReference>
<dbReference type="OrthoDB" id="2789670at2759"/>
<accession>A0A1S3YKP0</accession>
<gene>
    <name evidence="10" type="primary">LOC107777191</name>
</gene>
<reference evidence="10" key="1">
    <citation type="submission" date="2025-08" db="UniProtKB">
        <authorList>
            <consortium name="RefSeq"/>
        </authorList>
    </citation>
    <scope>IDENTIFICATION</scope>
</reference>
<evidence type="ECO:0000256" key="4">
    <source>
        <dbReference type="ARBA" id="ARBA00023002"/>
    </source>
</evidence>
<dbReference type="InterPro" id="IPR001128">
    <property type="entry name" value="Cyt_P450"/>
</dbReference>
<keyword evidence="2 7" id="KW-0349">Heme</keyword>
<dbReference type="PRINTS" id="PR00385">
    <property type="entry name" value="P450"/>
</dbReference>
<evidence type="ECO:0000256" key="6">
    <source>
        <dbReference type="ARBA" id="ARBA00023033"/>
    </source>
</evidence>
<dbReference type="PANTHER" id="PTHR47950:SF44">
    <property type="entry name" value="CYTOCHROME P450, FAMILY 76, SUBFAMILY C, POLYPEPTIDE 5-RELATED"/>
    <property type="match status" value="1"/>
</dbReference>
<dbReference type="InterPro" id="IPR017972">
    <property type="entry name" value="Cyt_P450_CS"/>
</dbReference>